<dbReference type="RefSeq" id="WP_167503966.1">
    <property type="nucleotide sequence ID" value="NZ_JAALLH010000001.1"/>
</dbReference>
<dbReference type="EMBL" id="JAALLH010000001">
    <property type="protein sequence ID" value="NIY69335.1"/>
    <property type="molecule type" value="Genomic_DNA"/>
</dbReference>
<protein>
    <submittedName>
        <fullName evidence="1">Threonine dehydratase, catabolic, PLP-dependent</fullName>
        <ecNumber evidence="1">4.3.1.19</ecNumber>
    </submittedName>
</protein>
<dbReference type="AlphaFoldDB" id="A0A7X6B0Z4"/>
<name>A0A7X6B0Z4_STRMQ</name>
<evidence type="ECO:0000313" key="2">
    <source>
        <dbReference type="Proteomes" id="UP000536624"/>
    </source>
</evidence>
<organism evidence="1 2">
    <name type="scientific">Streptomyces malaysiensis</name>
    <dbReference type="NCBI Taxonomy" id="92644"/>
    <lineage>
        <taxon>Bacteria</taxon>
        <taxon>Bacillati</taxon>
        <taxon>Actinomycetota</taxon>
        <taxon>Actinomycetes</taxon>
        <taxon>Kitasatosporales</taxon>
        <taxon>Streptomycetaceae</taxon>
        <taxon>Streptomyces</taxon>
        <taxon>Streptomyces violaceusniger group</taxon>
    </lineage>
</organism>
<dbReference type="Proteomes" id="UP000536624">
    <property type="component" value="Unassembled WGS sequence"/>
</dbReference>
<keyword evidence="1" id="KW-0456">Lyase</keyword>
<dbReference type="EC" id="4.3.1.19" evidence="1"/>
<evidence type="ECO:0000313" key="1">
    <source>
        <dbReference type="EMBL" id="NIY69335.1"/>
    </source>
</evidence>
<sequence length="67" mass="6942">MEDDSPVNTKTLLSERLKTVVDHSGAGTLATIVGNAERSADRRASVALSGGNVNMERFTSLAHGASA</sequence>
<accession>A0A7X6B0Z4</accession>
<reference evidence="1 2" key="1">
    <citation type="submission" date="2020-02" db="EMBL/GenBank/DDBJ databases">
        <title>Streptomyces malaysiensis DSM14702 (JHCC583434, PFL_A843) Genome sequencing and assembly.</title>
        <authorList>
            <person name="Samborskyy M."/>
        </authorList>
    </citation>
    <scope>NUCLEOTIDE SEQUENCE [LARGE SCALE GENOMIC DNA]</scope>
    <source>
        <strain evidence="1 2">DSM 14702</strain>
    </source>
</reference>
<gene>
    <name evidence="1" type="ORF">SMALB_7453</name>
</gene>
<dbReference type="GO" id="GO:0004794">
    <property type="term" value="F:threonine deaminase activity"/>
    <property type="evidence" value="ECO:0007669"/>
    <property type="project" value="UniProtKB-EC"/>
</dbReference>
<proteinExistence type="predicted"/>
<comment type="caution">
    <text evidence="1">The sequence shown here is derived from an EMBL/GenBank/DDBJ whole genome shotgun (WGS) entry which is preliminary data.</text>
</comment>